<dbReference type="InterPro" id="IPR017871">
    <property type="entry name" value="ABC_transporter-like_CS"/>
</dbReference>
<evidence type="ECO:0000256" key="4">
    <source>
        <dbReference type="ARBA" id="ARBA00022840"/>
    </source>
</evidence>
<keyword evidence="7" id="KW-1185">Reference proteome</keyword>
<name>A0ABU1H7R5_9GAMM</name>
<evidence type="ECO:0000256" key="1">
    <source>
        <dbReference type="ARBA" id="ARBA00005417"/>
    </source>
</evidence>
<keyword evidence="3" id="KW-0547">Nucleotide-binding</keyword>
<dbReference type="GO" id="GO:0005524">
    <property type="term" value="F:ATP binding"/>
    <property type="evidence" value="ECO:0007669"/>
    <property type="project" value="UniProtKB-KW"/>
</dbReference>
<comment type="caution">
    <text evidence="6">The sequence shown here is derived from an EMBL/GenBank/DDBJ whole genome shotgun (WGS) entry which is preliminary data.</text>
</comment>
<dbReference type="EMBL" id="JARWAN010000029">
    <property type="protein sequence ID" value="MDR5900160.1"/>
    <property type="molecule type" value="Genomic_DNA"/>
</dbReference>
<dbReference type="Pfam" id="PF00005">
    <property type="entry name" value="ABC_tran"/>
    <property type="match status" value="1"/>
</dbReference>
<keyword evidence="4 6" id="KW-0067">ATP-binding</keyword>
<evidence type="ECO:0000256" key="2">
    <source>
        <dbReference type="ARBA" id="ARBA00022448"/>
    </source>
</evidence>
<dbReference type="PANTHER" id="PTHR42788">
    <property type="entry name" value="TAURINE IMPORT ATP-BINDING PROTEIN-RELATED"/>
    <property type="match status" value="1"/>
</dbReference>
<organism evidence="6 7">
    <name type="scientific">Vreelandella vilamensis</name>
    <dbReference type="NCBI Taxonomy" id="531309"/>
    <lineage>
        <taxon>Bacteria</taxon>
        <taxon>Pseudomonadati</taxon>
        <taxon>Pseudomonadota</taxon>
        <taxon>Gammaproteobacteria</taxon>
        <taxon>Oceanospirillales</taxon>
        <taxon>Halomonadaceae</taxon>
        <taxon>Vreelandella</taxon>
    </lineage>
</organism>
<dbReference type="Proteomes" id="UP001254564">
    <property type="component" value="Unassembled WGS sequence"/>
</dbReference>
<gene>
    <name evidence="6" type="ORF">QC823_14365</name>
</gene>
<accession>A0ABU1H7R5</accession>
<comment type="similarity">
    <text evidence="1">Belongs to the ABC transporter superfamily.</text>
</comment>
<evidence type="ECO:0000313" key="6">
    <source>
        <dbReference type="EMBL" id="MDR5900160.1"/>
    </source>
</evidence>
<proteinExistence type="inferred from homology"/>
<dbReference type="PROSITE" id="PS50893">
    <property type="entry name" value="ABC_TRANSPORTER_2"/>
    <property type="match status" value="1"/>
</dbReference>
<evidence type="ECO:0000313" key="7">
    <source>
        <dbReference type="Proteomes" id="UP001254564"/>
    </source>
</evidence>
<dbReference type="PROSITE" id="PS00211">
    <property type="entry name" value="ABC_TRANSPORTER_1"/>
    <property type="match status" value="1"/>
</dbReference>
<sequence length="284" mass="31697">MNRPMNDDMPSAAGPSRDVAEAPKLRLNEVGKSFHLPHGETIEAIANVNFDTRENEVCVLLGPSGCGKSTVLRMVAGLEQPTTGELTLDGEPIVGPGQERGMVFQAYTSFDWLTVQQNVEYGMRLNHVPKQERRERAEHFIELVGLSRFAGTYPRHLSGGMKQRVAIARTLANAPSILLMDEPFGALDAQTRWQMQELMMGIVEAANTTVLVVTHDIEEAIFLADRIEFMSRHPGRVHEEIIPSFKQGRRIGQKEELIGLPGYSDLERHILQLMREQGSDETTP</sequence>
<dbReference type="InterPro" id="IPR003593">
    <property type="entry name" value="AAA+_ATPase"/>
</dbReference>
<protein>
    <submittedName>
        <fullName evidence="6">ABC transporter ATP-binding protein</fullName>
    </submittedName>
</protein>
<dbReference type="SUPFAM" id="SSF52540">
    <property type="entry name" value="P-loop containing nucleoside triphosphate hydrolases"/>
    <property type="match status" value="1"/>
</dbReference>
<dbReference type="RefSeq" id="WP_309657037.1">
    <property type="nucleotide sequence ID" value="NZ_JARWAN010000029.1"/>
</dbReference>
<dbReference type="Gene3D" id="3.40.50.300">
    <property type="entry name" value="P-loop containing nucleotide triphosphate hydrolases"/>
    <property type="match status" value="1"/>
</dbReference>
<evidence type="ECO:0000256" key="3">
    <source>
        <dbReference type="ARBA" id="ARBA00022741"/>
    </source>
</evidence>
<dbReference type="SMART" id="SM00382">
    <property type="entry name" value="AAA"/>
    <property type="match status" value="1"/>
</dbReference>
<dbReference type="InterPro" id="IPR027417">
    <property type="entry name" value="P-loop_NTPase"/>
</dbReference>
<dbReference type="InterPro" id="IPR003439">
    <property type="entry name" value="ABC_transporter-like_ATP-bd"/>
</dbReference>
<dbReference type="PANTHER" id="PTHR42788:SF13">
    <property type="entry name" value="ALIPHATIC SULFONATES IMPORT ATP-BINDING PROTEIN SSUB"/>
    <property type="match status" value="1"/>
</dbReference>
<evidence type="ECO:0000259" key="5">
    <source>
        <dbReference type="PROSITE" id="PS50893"/>
    </source>
</evidence>
<dbReference type="InterPro" id="IPR050166">
    <property type="entry name" value="ABC_transporter_ATP-bind"/>
</dbReference>
<dbReference type="CDD" id="cd03293">
    <property type="entry name" value="ABC_NrtD_SsuB_transporters"/>
    <property type="match status" value="1"/>
</dbReference>
<feature type="domain" description="ABC transporter" evidence="5">
    <location>
        <begin position="25"/>
        <end position="257"/>
    </location>
</feature>
<keyword evidence="2" id="KW-0813">Transport</keyword>
<reference evidence="6 7" key="1">
    <citation type="submission" date="2023-04" db="EMBL/GenBank/DDBJ databases">
        <title>A long-awaited taxogenomic arrangement of the family Halomonadaceae.</title>
        <authorList>
            <person name="De La Haba R."/>
            <person name="Chuvochina M."/>
            <person name="Wittouck S."/>
            <person name="Arahal D.R."/>
            <person name="Sanchez-Porro C."/>
            <person name="Hugenholtz P."/>
            <person name="Ventosa A."/>
        </authorList>
    </citation>
    <scope>NUCLEOTIDE SEQUENCE [LARGE SCALE GENOMIC DNA]</scope>
    <source>
        <strain evidence="6 7">DSM 21020</strain>
    </source>
</reference>